<dbReference type="Gene3D" id="3.30.2090.10">
    <property type="entry name" value="Multidrug efflux transporter AcrB TolC docking domain, DN and DC subdomains"/>
    <property type="match status" value="2"/>
</dbReference>
<dbReference type="InterPro" id="IPR001036">
    <property type="entry name" value="Acrflvin-R"/>
</dbReference>
<feature type="transmembrane region" description="Helical" evidence="1">
    <location>
        <begin position="386"/>
        <end position="405"/>
    </location>
</feature>
<accession>A0ABU2ZQH9</accession>
<feature type="transmembrane region" description="Helical" evidence="1">
    <location>
        <begin position="334"/>
        <end position="352"/>
    </location>
</feature>
<dbReference type="Gene3D" id="3.30.70.1430">
    <property type="entry name" value="Multidrug efflux transporter AcrB pore domain"/>
    <property type="match status" value="2"/>
</dbReference>
<reference evidence="2 3" key="1">
    <citation type="submission" date="2023-09" db="EMBL/GenBank/DDBJ databases">
        <authorList>
            <person name="Rey-Velasco X."/>
        </authorList>
    </citation>
    <scope>NUCLEOTIDE SEQUENCE [LARGE SCALE GENOMIC DNA]</scope>
    <source>
        <strain evidence="2 3">P117</strain>
    </source>
</reference>
<proteinExistence type="predicted"/>
<organism evidence="2 3">
    <name type="scientific">Glaciecola petra</name>
    <dbReference type="NCBI Taxonomy" id="3075602"/>
    <lineage>
        <taxon>Bacteria</taxon>
        <taxon>Pseudomonadati</taxon>
        <taxon>Pseudomonadota</taxon>
        <taxon>Gammaproteobacteria</taxon>
        <taxon>Alteromonadales</taxon>
        <taxon>Alteromonadaceae</taxon>
        <taxon>Glaciecola</taxon>
    </lineage>
</organism>
<feature type="transmembrane region" description="Helical" evidence="1">
    <location>
        <begin position="459"/>
        <end position="482"/>
    </location>
</feature>
<evidence type="ECO:0000313" key="2">
    <source>
        <dbReference type="EMBL" id="MDT0594883.1"/>
    </source>
</evidence>
<evidence type="ECO:0000256" key="1">
    <source>
        <dbReference type="SAM" id="Phobius"/>
    </source>
</evidence>
<comment type="caution">
    <text evidence="2">The sequence shown here is derived from an EMBL/GenBank/DDBJ whole genome shotgun (WGS) entry which is preliminary data.</text>
</comment>
<protein>
    <submittedName>
        <fullName evidence="2">Efflux RND transporter permease subunit</fullName>
    </submittedName>
</protein>
<feature type="transmembrane region" description="Helical" evidence="1">
    <location>
        <begin position="359"/>
        <end position="380"/>
    </location>
</feature>
<keyword evidence="1" id="KW-0812">Transmembrane</keyword>
<feature type="transmembrane region" description="Helical" evidence="1">
    <location>
        <begin position="873"/>
        <end position="892"/>
    </location>
</feature>
<dbReference type="Gene3D" id="1.20.1640.10">
    <property type="entry name" value="Multidrug efflux transporter AcrB transmembrane domain"/>
    <property type="match status" value="2"/>
</dbReference>
<dbReference type="InterPro" id="IPR027463">
    <property type="entry name" value="AcrB_DN_DC_subdom"/>
</dbReference>
<evidence type="ECO:0000313" key="3">
    <source>
        <dbReference type="Proteomes" id="UP001253545"/>
    </source>
</evidence>
<keyword evidence="3" id="KW-1185">Reference proteome</keyword>
<dbReference type="SUPFAM" id="SSF82866">
    <property type="entry name" value="Multidrug efflux transporter AcrB transmembrane domain"/>
    <property type="match status" value="2"/>
</dbReference>
<feature type="transmembrane region" description="Helical" evidence="1">
    <location>
        <begin position="526"/>
        <end position="545"/>
    </location>
</feature>
<dbReference type="RefSeq" id="WP_311368403.1">
    <property type="nucleotide sequence ID" value="NZ_JAVRHX010000002.1"/>
</dbReference>
<dbReference type="Gene3D" id="3.30.70.1440">
    <property type="entry name" value="Multidrug efflux transporter AcrB pore domain"/>
    <property type="match status" value="1"/>
</dbReference>
<name>A0ABU2ZQH9_9ALTE</name>
<sequence length="1039" mass="112451">MPRAKNLGLIGWFTSNSVVANLLMITLIGGGIFTLANIKSETFPEVDPRTILVSVNYPGASPTEIENAINRRVEELLVSIEGIKRVKSAAKEGNGTITAELTNFANSQSVKDDIEQSVSSLADFPPSDAEEESITISTPSSRVMRLAVAGDLEPLELYNEASRFRDALLLDPSVSSASLSGVLNLEISIEVSQSALKRYDLKLSDVAKSIENSSLTLSGGTLKTSGGSILLKTNEERYSGEAFNDIVIVSDANGGKVLLEQIATVYDGFSNDQLINTVDNKQAIFVDVGKGDDQDAFDIKAGVERAINAFQPGFGVEVSVFTDDTTEISERIDLLLRNCVLGLALVFMFLALTLDMKIAFWTTTGIFIAFLGGFIVIGQFTTINMVSLFALIVVLGIVVDDAVVVAENIQDKQINRLYAPVEAAAIGAQGVISPVTIGVLTTVTAFSPLLFTGGTLGQILQAVPIVVIAVLAVSFLESFCILPSHLAHQGQWSKGPMENIRKRGEKFLFTFRDRLIMPTVRISTRFRYVTLALFIGFLIVMFGMLSSGQLRFIFFPVVDGDNITVNLEMAAGTAYEETERTMNYIVNKGYETVGGSDSSLLKSMSTTIGGSINDSFSSSTVSQTNIDSASAEAVLALVSSTQRKDTAVEIANQWRDKVGNLPGVKELTFNATLLSGGDDISINLSHENTVILDAAVESIVLWLSQTPGVYEISASNASGTPELEFKLTPLGIASSLTTEDIARQIRNAYYGYEVQRIQRGRDEVVAYVRLPSSDRQSLASIERFMIQLPNGESVFLEDVATIEQSFSPLTIDRVNGRRIVSITADVDESITTPNEVNGLLKQLVLDPMVENDLGLIYEFEGMSRDQAEDISSLLQAMSIAMFVIYFMLAAVFKSYFQPLIIMASIPVSAGFAFLGHVLMGYDLSFISMFGIVALSGVTINGGIVMIDYFNQLNNEGTLTTSDSIVTAVSRRFRPLFLTTITTFFGLIPMLLETSPQAMFLIPMAISLGFGILFTGFAVLALTPALVMIGDDIKSLVTKN</sequence>
<feature type="transmembrane region" description="Helical" evidence="1">
    <location>
        <begin position="417"/>
        <end position="439"/>
    </location>
</feature>
<dbReference type="PRINTS" id="PR00702">
    <property type="entry name" value="ACRIFLAVINRP"/>
</dbReference>
<gene>
    <name evidence="2" type="ORF">RM552_08535</name>
</gene>
<dbReference type="PANTHER" id="PTHR32063:SF33">
    <property type="entry name" value="RND SUPERFAMILY EFFLUX PUMP PERMEASE COMPONENT"/>
    <property type="match status" value="1"/>
</dbReference>
<feature type="transmembrane region" description="Helical" evidence="1">
    <location>
        <begin position="925"/>
        <end position="950"/>
    </location>
</feature>
<feature type="transmembrane region" description="Helical" evidence="1">
    <location>
        <begin position="899"/>
        <end position="919"/>
    </location>
</feature>
<dbReference type="SUPFAM" id="SSF82714">
    <property type="entry name" value="Multidrug efflux transporter AcrB TolC docking domain, DN and DC subdomains"/>
    <property type="match status" value="2"/>
</dbReference>
<dbReference type="PANTHER" id="PTHR32063">
    <property type="match status" value="1"/>
</dbReference>
<dbReference type="SUPFAM" id="SSF82693">
    <property type="entry name" value="Multidrug efflux transporter AcrB pore domain, PN1, PN2, PC1 and PC2 subdomains"/>
    <property type="match status" value="2"/>
</dbReference>
<keyword evidence="1" id="KW-1133">Transmembrane helix</keyword>
<dbReference type="Gene3D" id="3.30.70.1320">
    <property type="entry name" value="Multidrug efflux transporter AcrB pore domain like"/>
    <property type="match status" value="1"/>
</dbReference>
<feature type="transmembrane region" description="Helical" evidence="1">
    <location>
        <begin position="12"/>
        <end position="36"/>
    </location>
</feature>
<dbReference type="Pfam" id="PF00873">
    <property type="entry name" value="ACR_tran"/>
    <property type="match status" value="1"/>
</dbReference>
<dbReference type="Proteomes" id="UP001253545">
    <property type="component" value="Unassembled WGS sequence"/>
</dbReference>
<dbReference type="EMBL" id="JAVRHX010000002">
    <property type="protein sequence ID" value="MDT0594883.1"/>
    <property type="molecule type" value="Genomic_DNA"/>
</dbReference>
<keyword evidence="1" id="KW-0472">Membrane</keyword>
<feature type="transmembrane region" description="Helical" evidence="1">
    <location>
        <begin position="997"/>
        <end position="1028"/>
    </location>
</feature>
<feature type="transmembrane region" description="Helical" evidence="1">
    <location>
        <begin position="971"/>
        <end position="991"/>
    </location>
</feature>